<dbReference type="GO" id="GO:0016020">
    <property type="term" value="C:membrane"/>
    <property type="evidence" value="ECO:0007669"/>
    <property type="project" value="InterPro"/>
</dbReference>
<keyword evidence="6" id="KW-0598">Phosphotransferase system</keyword>
<keyword evidence="5 8" id="KW-0808">Transferase</keyword>
<dbReference type="InterPro" id="IPR016152">
    <property type="entry name" value="PTrfase/Anion_transptr"/>
</dbReference>
<comment type="subcellular location">
    <subcellularLocation>
        <location evidence="1">Cytoplasm</location>
    </subcellularLocation>
</comment>
<dbReference type="PANTHER" id="PTHR47738">
    <property type="entry name" value="PTS SYSTEM FRUCTOSE-LIKE EIIA COMPONENT-RELATED"/>
    <property type="match status" value="1"/>
</dbReference>
<dbReference type="EC" id="2.7.1.69" evidence="8 9"/>
<reference evidence="9" key="1">
    <citation type="submission" date="2014-11" db="EMBL/GenBank/DDBJ databases">
        <authorList>
            <person name="Hornung B.V."/>
        </authorList>
    </citation>
    <scope>NUCLEOTIDE SEQUENCE</scope>
    <source>
        <strain evidence="9">INE</strain>
    </source>
</reference>
<gene>
    <name evidence="8" type="ORF">DEACI_0753</name>
    <name evidence="9" type="ORF">DEACI_2119</name>
</gene>
<evidence type="ECO:0000256" key="2">
    <source>
        <dbReference type="ARBA" id="ARBA00022448"/>
    </source>
</evidence>
<dbReference type="RefSeq" id="WP_240983826.1">
    <property type="nucleotide sequence ID" value="NZ_CDGJ01000061.1"/>
</dbReference>
<dbReference type="NCBIfam" id="TIGR00848">
    <property type="entry name" value="fruA"/>
    <property type="match status" value="1"/>
</dbReference>
<dbReference type="CDD" id="cd00211">
    <property type="entry name" value="PTS_IIA_fru"/>
    <property type="match status" value="1"/>
</dbReference>
<dbReference type="Proteomes" id="UP000836597">
    <property type="component" value="Chromosome"/>
</dbReference>
<sequence>MGQLVRTELMDLNLKATDRTSVIRELTQLLDKEGCLFSQDGFLQDVFKREETGNTAVGFGVAIPHGKSPAVKEAAVVFGRSEAGIDWEAFDGSPVHTVFLLAVPDQQASNEHLKILAMLSRALINEEFRQELSEAKTKAEILGILEKVTQ</sequence>
<evidence type="ECO:0000313" key="10">
    <source>
        <dbReference type="Proteomes" id="UP001071230"/>
    </source>
</evidence>
<dbReference type="InterPro" id="IPR002178">
    <property type="entry name" value="PTS_EIIA_type-2_dom"/>
</dbReference>
<keyword evidence="4" id="KW-0762">Sugar transport</keyword>
<protein>
    <submittedName>
        <fullName evidence="9">PTS system mannose-specific EIIBCA component</fullName>
    </submittedName>
    <submittedName>
        <fullName evidence="8">Protein-Npi-phosphohistidine-sugar phosphotransferase</fullName>
        <ecNumber evidence="8 9">2.7.1.69</ecNumber>
    </submittedName>
</protein>
<dbReference type="EMBL" id="CDGJ01000061">
    <property type="protein sequence ID" value="CEJ07653.1"/>
    <property type="molecule type" value="Genomic_DNA"/>
</dbReference>
<accession>A0A8S0VVT5</accession>
<dbReference type="FunFam" id="3.40.930.10:FF:000009">
    <property type="entry name" value="PTS system, fructose specific IIABC component"/>
    <property type="match status" value="1"/>
</dbReference>
<evidence type="ECO:0000256" key="6">
    <source>
        <dbReference type="ARBA" id="ARBA00022683"/>
    </source>
</evidence>
<evidence type="ECO:0000256" key="5">
    <source>
        <dbReference type="ARBA" id="ARBA00022679"/>
    </source>
</evidence>
<keyword evidence="10" id="KW-1185">Reference proteome</keyword>
<dbReference type="Gene3D" id="3.40.930.10">
    <property type="entry name" value="Mannitol-specific EII, Chain A"/>
    <property type="match status" value="1"/>
</dbReference>
<reference evidence="8" key="2">
    <citation type="submission" date="2020-01" db="EMBL/GenBank/DDBJ databases">
        <authorList>
            <person name="Hornung B."/>
        </authorList>
    </citation>
    <scope>NUCLEOTIDE SEQUENCE</scope>
    <source>
        <strain evidence="8">PacBioINE</strain>
    </source>
</reference>
<organism evidence="8">
    <name type="scientific">Acididesulfobacillus acetoxydans</name>
    <dbReference type="NCBI Taxonomy" id="1561005"/>
    <lineage>
        <taxon>Bacteria</taxon>
        <taxon>Bacillati</taxon>
        <taxon>Bacillota</taxon>
        <taxon>Clostridia</taxon>
        <taxon>Eubacteriales</taxon>
        <taxon>Peptococcaceae</taxon>
        <taxon>Acididesulfobacillus</taxon>
    </lineage>
</organism>
<proteinExistence type="predicted"/>
<dbReference type="SUPFAM" id="SSF55804">
    <property type="entry name" value="Phoshotransferase/anion transport protein"/>
    <property type="match status" value="1"/>
</dbReference>
<dbReference type="PROSITE" id="PS00372">
    <property type="entry name" value="PTS_EIIA_TYPE_2_HIS"/>
    <property type="match status" value="1"/>
</dbReference>
<dbReference type="EMBL" id="LR746496">
    <property type="protein sequence ID" value="CAA7600103.1"/>
    <property type="molecule type" value="Genomic_DNA"/>
</dbReference>
<keyword evidence="2" id="KW-0813">Transport</keyword>
<dbReference type="PROSITE" id="PS51094">
    <property type="entry name" value="PTS_EIIA_TYPE_2"/>
    <property type="match status" value="1"/>
</dbReference>
<dbReference type="KEGG" id="aacx:DEACI_0753"/>
<dbReference type="AlphaFoldDB" id="A0A8S0VVT5"/>
<dbReference type="InterPro" id="IPR004715">
    <property type="entry name" value="PTS_IIA_fruc"/>
</dbReference>
<feature type="domain" description="PTS EIIA type-2" evidence="7">
    <location>
        <begin position="3"/>
        <end position="148"/>
    </location>
</feature>
<dbReference type="InterPro" id="IPR051541">
    <property type="entry name" value="PTS_SugarTrans_NitroReg"/>
</dbReference>
<dbReference type="PANTHER" id="PTHR47738:SF2">
    <property type="entry name" value="PTS SYSTEM FRUCTOSE-LIKE EIIA COMPONENT"/>
    <property type="match status" value="1"/>
</dbReference>
<dbReference type="GO" id="GO:0008982">
    <property type="term" value="F:protein-N(PI)-phosphohistidine-sugar phosphotransferase activity"/>
    <property type="evidence" value="ECO:0007669"/>
    <property type="project" value="InterPro"/>
</dbReference>
<evidence type="ECO:0000313" key="8">
    <source>
        <dbReference type="EMBL" id="CAA7600103.1"/>
    </source>
</evidence>
<evidence type="ECO:0000256" key="3">
    <source>
        <dbReference type="ARBA" id="ARBA00022553"/>
    </source>
</evidence>
<dbReference type="GO" id="GO:0005737">
    <property type="term" value="C:cytoplasm"/>
    <property type="evidence" value="ECO:0007669"/>
    <property type="project" value="UniProtKB-SubCell"/>
</dbReference>
<name>A0A8S0VVT5_9FIRM</name>
<evidence type="ECO:0000313" key="9">
    <source>
        <dbReference type="EMBL" id="CEJ07653.1"/>
    </source>
</evidence>
<dbReference type="Pfam" id="PF00359">
    <property type="entry name" value="PTS_EIIA_2"/>
    <property type="match status" value="1"/>
</dbReference>
<dbReference type="Proteomes" id="UP001071230">
    <property type="component" value="Unassembled WGS sequence"/>
</dbReference>
<evidence type="ECO:0000256" key="4">
    <source>
        <dbReference type="ARBA" id="ARBA00022597"/>
    </source>
</evidence>
<dbReference type="GO" id="GO:0009401">
    <property type="term" value="P:phosphoenolpyruvate-dependent sugar phosphotransferase system"/>
    <property type="evidence" value="ECO:0007669"/>
    <property type="project" value="UniProtKB-KW"/>
</dbReference>
<keyword evidence="3" id="KW-0597">Phosphoprotein</keyword>
<evidence type="ECO:0000259" key="7">
    <source>
        <dbReference type="PROSITE" id="PS51094"/>
    </source>
</evidence>
<evidence type="ECO:0000256" key="1">
    <source>
        <dbReference type="ARBA" id="ARBA00004496"/>
    </source>
</evidence>